<keyword evidence="3" id="KW-1185">Reference proteome</keyword>
<organism evidence="2 3">
    <name type="scientific">Helianthus annuus</name>
    <name type="common">Common sunflower</name>
    <dbReference type="NCBI Taxonomy" id="4232"/>
    <lineage>
        <taxon>Eukaryota</taxon>
        <taxon>Viridiplantae</taxon>
        <taxon>Streptophyta</taxon>
        <taxon>Embryophyta</taxon>
        <taxon>Tracheophyta</taxon>
        <taxon>Spermatophyta</taxon>
        <taxon>Magnoliopsida</taxon>
        <taxon>eudicotyledons</taxon>
        <taxon>Gunneridae</taxon>
        <taxon>Pentapetalae</taxon>
        <taxon>asterids</taxon>
        <taxon>campanulids</taxon>
        <taxon>Asterales</taxon>
        <taxon>Asteraceae</taxon>
        <taxon>Asteroideae</taxon>
        <taxon>Heliantheae alliance</taxon>
        <taxon>Heliantheae</taxon>
        <taxon>Helianthus</taxon>
    </lineage>
</organism>
<dbReference type="Proteomes" id="UP000215914">
    <property type="component" value="Chromosome 5"/>
</dbReference>
<feature type="compositionally biased region" description="Acidic residues" evidence="1">
    <location>
        <begin position="338"/>
        <end position="354"/>
    </location>
</feature>
<proteinExistence type="predicted"/>
<feature type="region of interest" description="Disordered" evidence="1">
    <location>
        <begin position="1"/>
        <end position="32"/>
    </location>
</feature>
<sequence>MDMAENNGKRKAPASKKQKGGTSAAHDSEAMEVELPEWSRGERLSKFKNFQKELYLEKISKVPRNKLGVAERFTMISDFQYYGLVKCFQRLGWEAALTYNNNNKSEVYTDEIVEWMSTLEKKDGKNPPFTTKLIGYVGNKKVALSFEAMDKIVKFDTGAVNPQREYEYLSAEKIFGKGDDWLTMLRELFQVDDIREDMKLYKKDLKPLPKLLTCILNWNVIPRAGDKEKIRNYEIRVLYALITGRPTISFKHLVLLNVWESREDYDRKRIPHIRLLTRVLMDAKAIPAGAKPYKMRQTPFCIDKTDVGDWDFRKGRSRCVLIDMKSGRREIFERDDITEGSDEDDNEDEEEQEQGENAMVERPLQRQHVLLPSTPNPLGYGRWSAGEKALWQRISKECETNRLWREEQERLAAEERKLAAEEREKQAKEREEQSQWRIEQARLAAERSSTQTQHHLPTLDAEVILEPPPGSQ</sequence>
<feature type="region of interest" description="Disordered" evidence="1">
    <location>
        <begin position="415"/>
        <end position="472"/>
    </location>
</feature>
<evidence type="ECO:0000313" key="2">
    <source>
        <dbReference type="EMBL" id="OTG26568.1"/>
    </source>
</evidence>
<feature type="compositionally biased region" description="Basic and acidic residues" evidence="1">
    <location>
        <begin position="415"/>
        <end position="434"/>
    </location>
</feature>
<name>A0A251UT84_HELAN</name>
<reference evidence="3" key="1">
    <citation type="journal article" date="2017" name="Nature">
        <title>The sunflower genome provides insights into oil metabolism, flowering and Asterid evolution.</title>
        <authorList>
            <person name="Badouin H."/>
            <person name="Gouzy J."/>
            <person name="Grassa C.J."/>
            <person name="Murat F."/>
            <person name="Staton S.E."/>
            <person name="Cottret L."/>
            <person name="Lelandais-Briere C."/>
            <person name="Owens G.L."/>
            <person name="Carrere S."/>
            <person name="Mayjonade B."/>
            <person name="Legrand L."/>
            <person name="Gill N."/>
            <person name="Kane N.C."/>
            <person name="Bowers J.E."/>
            <person name="Hubner S."/>
            <person name="Bellec A."/>
            <person name="Berard A."/>
            <person name="Berges H."/>
            <person name="Blanchet N."/>
            <person name="Boniface M.C."/>
            <person name="Brunel D."/>
            <person name="Catrice O."/>
            <person name="Chaidir N."/>
            <person name="Claudel C."/>
            <person name="Donnadieu C."/>
            <person name="Faraut T."/>
            <person name="Fievet G."/>
            <person name="Helmstetter N."/>
            <person name="King M."/>
            <person name="Knapp S.J."/>
            <person name="Lai Z."/>
            <person name="Le Paslier M.C."/>
            <person name="Lippi Y."/>
            <person name="Lorenzon L."/>
            <person name="Mandel J.R."/>
            <person name="Marage G."/>
            <person name="Marchand G."/>
            <person name="Marquand E."/>
            <person name="Bret-Mestries E."/>
            <person name="Morien E."/>
            <person name="Nambeesan S."/>
            <person name="Nguyen T."/>
            <person name="Pegot-Espagnet P."/>
            <person name="Pouilly N."/>
            <person name="Raftis F."/>
            <person name="Sallet E."/>
            <person name="Schiex T."/>
            <person name="Thomas J."/>
            <person name="Vandecasteele C."/>
            <person name="Vares D."/>
            <person name="Vear F."/>
            <person name="Vautrin S."/>
            <person name="Crespi M."/>
            <person name="Mangin B."/>
            <person name="Burke J.M."/>
            <person name="Salse J."/>
            <person name="Munos S."/>
            <person name="Vincourt P."/>
            <person name="Rieseberg L.H."/>
            <person name="Langlade N.B."/>
        </authorList>
    </citation>
    <scope>NUCLEOTIDE SEQUENCE [LARGE SCALE GENOMIC DNA]</scope>
    <source>
        <strain evidence="3">cv. SF193</strain>
    </source>
</reference>
<gene>
    <name evidence="2" type="ORF">HannXRQ_Chr05g0160071</name>
</gene>
<feature type="region of interest" description="Disordered" evidence="1">
    <location>
        <begin position="332"/>
        <end position="378"/>
    </location>
</feature>
<dbReference type="AlphaFoldDB" id="A0A251UT84"/>
<evidence type="ECO:0000256" key="1">
    <source>
        <dbReference type="SAM" id="MobiDB-lite"/>
    </source>
</evidence>
<dbReference type="InParanoid" id="A0A251UT84"/>
<evidence type="ECO:0000313" key="3">
    <source>
        <dbReference type="Proteomes" id="UP000215914"/>
    </source>
</evidence>
<accession>A0A251UT84</accession>
<feature type="compositionally biased region" description="Basic residues" evidence="1">
    <location>
        <begin position="9"/>
        <end position="19"/>
    </location>
</feature>
<dbReference type="EMBL" id="CM007894">
    <property type="protein sequence ID" value="OTG26568.1"/>
    <property type="molecule type" value="Genomic_DNA"/>
</dbReference>
<protein>
    <submittedName>
        <fullName evidence="2">Uncharacterized protein</fullName>
    </submittedName>
</protein>